<evidence type="ECO:0000313" key="10">
    <source>
        <dbReference type="EMBL" id="LAC26239.1"/>
    </source>
</evidence>
<proteinExistence type="evidence at transcript level"/>
<keyword evidence="9" id="KW-0732">Signal</keyword>
<sequence>MNVFHCSLPYKYILDILLLLLVASNCRSDDNPGEEDNNDNCAVLCSGELFEDVQLLRLFNSSTRFPHMKLLSSPERIQHEFEVLKNTSNVLDRGELQKFVEKWFAPPGLDITIVMPYDWVEEPHFINDVYDIKLRGWLHDLNGIWKLLLRKTPEDVKENANRYSQIYLPNPFVIPGGRFTEMYYWDSFWTIEGLLLCQMHHTARKMIENLLHLMKQYGHIPNGSRKYYLGRSQPPFLIPIVHMYYQYTGDFDFVIDNIELLHQEYEYWMHKKMVTVNYQGLEYKVFRYAINATGPRPEAYFQDYHNAQIASPAELNHFYGDIQAAAESGWDFSSRWFINSTGRSNSLEDINTHIVIPVDLNSILCYNAGILATYYKVLGNETLLQHYTSLASEMNTTISRLFWDDDQGFWFDFNMETSSRTKEFYGSSFMPLWAQTYGSERNRSFIINSVLNYIAHNNISSYPGGIPTSLQNSSQQWDMPNGWAPLQYIAILGLKEAAVYNSSAYTLALDLASRWILSNYYSYMDSSPHHMMEKYDVTHFGVPGSGGEYPVQEGFGWTNGVAMKLLNTFPHHILLDHTHSYIPLYVGLALSFVFVTTLVSYIYRVNFSSRRRSAYDKDSEQLCLM</sequence>
<dbReference type="AlphaFoldDB" id="A0A6A7G6X8"/>
<keyword evidence="8" id="KW-0472">Membrane</keyword>
<dbReference type="InterPro" id="IPR018232">
    <property type="entry name" value="Glyco_hydro_37_CS"/>
</dbReference>
<dbReference type="EC" id="3.2.1.28" evidence="3 7"/>
<dbReference type="GO" id="GO:0005993">
    <property type="term" value="P:trehalose catabolic process"/>
    <property type="evidence" value="ECO:0007669"/>
    <property type="project" value="TreeGrafter"/>
</dbReference>
<feature type="chain" id="PRO_5025633600" description="Trehalase" evidence="9">
    <location>
        <begin position="29"/>
        <end position="625"/>
    </location>
</feature>
<dbReference type="InterPro" id="IPR012341">
    <property type="entry name" value="6hp_glycosidase-like_sf"/>
</dbReference>
<evidence type="ECO:0000256" key="2">
    <source>
        <dbReference type="ARBA" id="ARBA00005615"/>
    </source>
</evidence>
<keyword evidence="8" id="KW-1133">Transmembrane helix</keyword>
<comment type="catalytic activity">
    <reaction evidence="1 7">
        <text>alpha,alpha-trehalose + H2O = alpha-D-glucose + beta-D-glucose</text>
        <dbReference type="Rhea" id="RHEA:32675"/>
        <dbReference type="ChEBI" id="CHEBI:15377"/>
        <dbReference type="ChEBI" id="CHEBI:15903"/>
        <dbReference type="ChEBI" id="CHEBI:16551"/>
        <dbReference type="ChEBI" id="CHEBI:17925"/>
        <dbReference type="EC" id="3.2.1.28"/>
    </reaction>
</comment>
<keyword evidence="6 7" id="KW-0326">Glycosidase</keyword>
<evidence type="ECO:0000256" key="9">
    <source>
        <dbReference type="SAM" id="SignalP"/>
    </source>
</evidence>
<dbReference type="SUPFAM" id="SSF48208">
    <property type="entry name" value="Six-hairpin glycosidases"/>
    <property type="match status" value="1"/>
</dbReference>
<dbReference type="Pfam" id="PF01204">
    <property type="entry name" value="Trehalase"/>
    <property type="match status" value="1"/>
</dbReference>
<evidence type="ECO:0000256" key="6">
    <source>
        <dbReference type="ARBA" id="ARBA00023295"/>
    </source>
</evidence>
<evidence type="ECO:0000256" key="1">
    <source>
        <dbReference type="ARBA" id="ARBA00001576"/>
    </source>
</evidence>
<evidence type="ECO:0000256" key="5">
    <source>
        <dbReference type="ARBA" id="ARBA00022801"/>
    </source>
</evidence>
<evidence type="ECO:0000256" key="8">
    <source>
        <dbReference type="SAM" id="Phobius"/>
    </source>
</evidence>
<dbReference type="PRINTS" id="PR00744">
    <property type="entry name" value="GLHYDRLASE37"/>
</dbReference>
<dbReference type="PROSITE" id="PS00928">
    <property type="entry name" value="TREHALASE_2"/>
    <property type="match status" value="1"/>
</dbReference>
<protein>
    <recommendedName>
        <fullName evidence="4 7">Trehalase</fullName>
        <ecNumber evidence="3 7">3.2.1.28</ecNumber>
    </recommendedName>
    <alternativeName>
        <fullName evidence="7">Alpha-trehalose glucohydrolase</fullName>
    </alternativeName>
</protein>
<feature type="transmembrane region" description="Helical" evidence="8">
    <location>
        <begin position="582"/>
        <end position="603"/>
    </location>
</feature>
<name>A0A6A7G6X8_9CRUS</name>
<dbReference type="EMBL" id="IACT01007120">
    <property type="protein sequence ID" value="LAC26239.1"/>
    <property type="molecule type" value="mRNA"/>
</dbReference>
<dbReference type="GO" id="GO:0004555">
    <property type="term" value="F:alpha,alpha-trehalase activity"/>
    <property type="evidence" value="ECO:0007669"/>
    <property type="project" value="UniProtKB-EC"/>
</dbReference>
<keyword evidence="5 7" id="KW-0378">Hydrolase</keyword>
<organism evidence="10">
    <name type="scientific">Hirondellea gigas</name>
    <dbReference type="NCBI Taxonomy" id="1518452"/>
    <lineage>
        <taxon>Eukaryota</taxon>
        <taxon>Metazoa</taxon>
        <taxon>Ecdysozoa</taxon>
        <taxon>Arthropoda</taxon>
        <taxon>Crustacea</taxon>
        <taxon>Multicrustacea</taxon>
        <taxon>Malacostraca</taxon>
        <taxon>Eumalacostraca</taxon>
        <taxon>Peracarida</taxon>
        <taxon>Amphipoda</taxon>
        <taxon>Amphilochidea</taxon>
        <taxon>Lysianassida</taxon>
        <taxon>Lysianassidira</taxon>
        <taxon>Lysianassoidea</taxon>
        <taxon>Lysianassidae</taxon>
        <taxon>Hirondellea</taxon>
    </lineage>
</organism>
<keyword evidence="8" id="KW-0812">Transmembrane</keyword>
<feature type="signal peptide" evidence="9">
    <location>
        <begin position="1"/>
        <end position="28"/>
    </location>
</feature>
<evidence type="ECO:0000256" key="7">
    <source>
        <dbReference type="RuleBase" id="RU361180"/>
    </source>
</evidence>
<dbReference type="PANTHER" id="PTHR23403">
    <property type="entry name" value="TREHALASE"/>
    <property type="match status" value="1"/>
</dbReference>
<accession>A0A6A7G6X8</accession>
<reference evidence="10" key="1">
    <citation type="submission" date="2017-11" db="EMBL/GenBank/DDBJ databases">
        <title>The sensing device of the deep-sea amphipod.</title>
        <authorList>
            <person name="Kobayashi H."/>
            <person name="Nagahama T."/>
            <person name="Arai W."/>
            <person name="Sasagawa Y."/>
            <person name="Umeda M."/>
            <person name="Hayashi T."/>
            <person name="Nikaido I."/>
            <person name="Watanabe H."/>
            <person name="Oguri K."/>
            <person name="Kitazato H."/>
            <person name="Fujioka K."/>
            <person name="Kido Y."/>
            <person name="Takami H."/>
        </authorList>
    </citation>
    <scope>NUCLEOTIDE SEQUENCE</scope>
    <source>
        <tissue evidence="10">Whole body</tissue>
    </source>
</reference>
<evidence type="ECO:0000256" key="3">
    <source>
        <dbReference type="ARBA" id="ARBA00012757"/>
    </source>
</evidence>
<dbReference type="PANTHER" id="PTHR23403:SF1">
    <property type="entry name" value="TREHALASE"/>
    <property type="match status" value="1"/>
</dbReference>
<dbReference type="Gene3D" id="1.50.10.10">
    <property type="match status" value="1"/>
</dbReference>
<comment type="similarity">
    <text evidence="2 7">Belongs to the glycosyl hydrolase 37 family.</text>
</comment>
<evidence type="ECO:0000256" key="4">
    <source>
        <dbReference type="ARBA" id="ARBA00019905"/>
    </source>
</evidence>
<dbReference type="InterPro" id="IPR008928">
    <property type="entry name" value="6-hairpin_glycosidase_sf"/>
</dbReference>
<dbReference type="InterPro" id="IPR001661">
    <property type="entry name" value="Glyco_hydro_37"/>
</dbReference>